<dbReference type="GO" id="GO:0003676">
    <property type="term" value="F:nucleic acid binding"/>
    <property type="evidence" value="ECO:0007669"/>
    <property type="project" value="InterPro"/>
</dbReference>
<reference evidence="4" key="1">
    <citation type="journal article" date="2017" name="Nature">
        <title>The genome of Chenopodium quinoa.</title>
        <authorList>
            <person name="Jarvis D.E."/>
            <person name="Ho Y.S."/>
            <person name="Lightfoot D.J."/>
            <person name="Schmoeckel S.M."/>
            <person name="Li B."/>
            <person name="Borm T.J.A."/>
            <person name="Ohyanagi H."/>
            <person name="Mineta K."/>
            <person name="Michell C.T."/>
            <person name="Saber N."/>
            <person name="Kharbatia N.M."/>
            <person name="Rupper R.R."/>
            <person name="Sharp A.R."/>
            <person name="Dally N."/>
            <person name="Boughton B.A."/>
            <person name="Woo Y.H."/>
            <person name="Gao G."/>
            <person name="Schijlen E.G.W.M."/>
            <person name="Guo X."/>
            <person name="Momin A.A."/>
            <person name="Negrao S."/>
            <person name="Al-Babili S."/>
            <person name="Gehring C."/>
            <person name="Roessner U."/>
            <person name="Jung C."/>
            <person name="Murphy K."/>
            <person name="Arold S.T."/>
            <person name="Gojobori T."/>
            <person name="van der Linden C.G."/>
            <person name="van Loo E.N."/>
            <person name="Jellen E.N."/>
            <person name="Maughan P.J."/>
            <person name="Tester M."/>
        </authorList>
    </citation>
    <scope>NUCLEOTIDE SEQUENCE [LARGE SCALE GENOMIC DNA]</scope>
    <source>
        <strain evidence="4">cv. PI 614886</strain>
    </source>
</reference>
<proteinExistence type="predicted"/>
<evidence type="ECO:0000256" key="1">
    <source>
        <dbReference type="PROSITE-ProRule" id="PRU00047"/>
    </source>
</evidence>
<dbReference type="Pfam" id="PF25597">
    <property type="entry name" value="SH3_retrovirus"/>
    <property type="match status" value="1"/>
</dbReference>
<dbReference type="InterPro" id="IPR001878">
    <property type="entry name" value="Znf_CCHC"/>
</dbReference>
<dbReference type="SUPFAM" id="SSF57756">
    <property type="entry name" value="Retrovirus zinc finger-like domains"/>
    <property type="match status" value="1"/>
</dbReference>
<dbReference type="PANTHER" id="PTHR35317">
    <property type="entry name" value="OS04G0629600 PROTEIN"/>
    <property type="match status" value="1"/>
</dbReference>
<dbReference type="SMART" id="SM00343">
    <property type="entry name" value="ZnF_C2HC"/>
    <property type="match status" value="2"/>
</dbReference>
<evidence type="ECO:0000313" key="5">
    <source>
        <dbReference type="Proteomes" id="UP000596660"/>
    </source>
</evidence>
<dbReference type="InterPro" id="IPR057670">
    <property type="entry name" value="SH3_retrovirus"/>
</dbReference>
<dbReference type="GO" id="GO:0008270">
    <property type="term" value="F:zinc ion binding"/>
    <property type="evidence" value="ECO:0007669"/>
    <property type="project" value="UniProtKB-KW"/>
</dbReference>
<name>A0A803MT25_CHEQI</name>
<feature type="compositionally biased region" description="Basic and acidic residues" evidence="2">
    <location>
        <begin position="142"/>
        <end position="159"/>
    </location>
</feature>
<dbReference type="AlphaFoldDB" id="A0A803MT25"/>
<reference evidence="4" key="2">
    <citation type="submission" date="2021-03" db="UniProtKB">
        <authorList>
            <consortium name="EnsemblPlants"/>
        </authorList>
    </citation>
    <scope>IDENTIFICATION</scope>
</reference>
<dbReference type="Pfam" id="PF14223">
    <property type="entry name" value="Retrotran_gag_2"/>
    <property type="match status" value="1"/>
</dbReference>
<keyword evidence="1" id="KW-0479">Metal-binding</keyword>
<evidence type="ECO:0000259" key="3">
    <source>
        <dbReference type="PROSITE" id="PS50158"/>
    </source>
</evidence>
<keyword evidence="1" id="KW-0862">Zinc</keyword>
<sequence length="589" mass="66775">MRASSAKEAWSLLEEEFHGDEKTRNIRLNTLRSQYDNMKMKENEDIKGYTSRFMEVVNQMKIYGEEISDAKIVQKILGSLDRRFNTMSTIIVESKDVTKLSVTELMGSLLAHERKFAKDDLGKSPPFLSKSHKKFPFNKGNNRKDQGAPQSDRKDKEQPQSKGKFPPCGICNKTNHLEKDCYHKGKPKCSHCKKLGHLEKDCWHKQKQQSSNTNARASNESEDYLFYARQVMSACTSKERWLIDSGCTSHMTNNSSLFCKLDSSIKVPVCIGNGAVVQSTGKGTIGVQTKKGMKYINDVLLVPDLNESFLSVAQMVNNGYSLVFEDNHCTIIDSNKKEIVKVPMENKSFLLKWDYPVENVNAANSSNTWLWHRRSKLDAKAERGIFLGYDSQAKGYQLFNLSNKKIMISRDVEFDEDACWNWEEEKVEKKFFQVDSEVHDEPRDENIEEVPSTPIQAGNGTGETSDDDNATGPRVNEKLSRHDGQRKADTRQYKSLVGSLLYLTATRPDLMFAASLLSRFMSEPSDVHMGAARRVLSFALTRTRLVVAPPNFVIKIVDKDGAREFAWRESIKDQAFADANAAAVFSNEK</sequence>
<keyword evidence="5" id="KW-1185">Reference proteome</keyword>
<dbReference type="Gramene" id="AUR62034726-RA">
    <property type="protein sequence ID" value="AUR62034726-RA:cds"/>
    <property type="gene ID" value="AUR62034726"/>
</dbReference>
<dbReference type="EnsemblPlants" id="AUR62034726-RA">
    <property type="protein sequence ID" value="AUR62034726-RA:cds"/>
    <property type="gene ID" value="AUR62034726"/>
</dbReference>
<dbReference type="Gene3D" id="4.10.60.10">
    <property type="entry name" value="Zinc finger, CCHC-type"/>
    <property type="match status" value="1"/>
</dbReference>
<keyword evidence="1" id="KW-0863">Zinc-finger</keyword>
<protein>
    <recommendedName>
        <fullName evidence="3">CCHC-type domain-containing protein</fullName>
    </recommendedName>
</protein>
<accession>A0A803MT25</accession>
<feature type="compositionally biased region" description="Basic and acidic residues" evidence="2">
    <location>
        <begin position="435"/>
        <end position="445"/>
    </location>
</feature>
<dbReference type="PROSITE" id="PS50158">
    <property type="entry name" value="ZF_CCHC"/>
    <property type="match status" value="1"/>
</dbReference>
<evidence type="ECO:0000313" key="4">
    <source>
        <dbReference type="EnsemblPlants" id="AUR62034726-RA:cds"/>
    </source>
</evidence>
<organism evidence="4 5">
    <name type="scientific">Chenopodium quinoa</name>
    <name type="common">Quinoa</name>
    <dbReference type="NCBI Taxonomy" id="63459"/>
    <lineage>
        <taxon>Eukaryota</taxon>
        <taxon>Viridiplantae</taxon>
        <taxon>Streptophyta</taxon>
        <taxon>Embryophyta</taxon>
        <taxon>Tracheophyta</taxon>
        <taxon>Spermatophyta</taxon>
        <taxon>Magnoliopsida</taxon>
        <taxon>eudicotyledons</taxon>
        <taxon>Gunneridae</taxon>
        <taxon>Pentapetalae</taxon>
        <taxon>Caryophyllales</taxon>
        <taxon>Chenopodiaceae</taxon>
        <taxon>Chenopodioideae</taxon>
        <taxon>Atripliceae</taxon>
        <taxon>Chenopodium</taxon>
    </lineage>
</organism>
<dbReference type="InterPro" id="IPR054722">
    <property type="entry name" value="PolX-like_BBD"/>
</dbReference>
<dbReference type="PANTHER" id="PTHR35317:SF35">
    <property type="entry name" value="DUF4219 DOMAIN-CONTAINING PROTEIN"/>
    <property type="match status" value="1"/>
</dbReference>
<evidence type="ECO:0000256" key="2">
    <source>
        <dbReference type="SAM" id="MobiDB-lite"/>
    </source>
</evidence>
<feature type="compositionally biased region" description="Basic and acidic residues" evidence="2">
    <location>
        <begin position="475"/>
        <end position="488"/>
    </location>
</feature>
<feature type="region of interest" description="Disordered" evidence="2">
    <location>
        <begin position="121"/>
        <end position="165"/>
    </location>
</feature>
<feature type="domain" description="CCHC-type" evidence="3">
    <location>
        <begin position="188"/>
        <end position="202"/>
    </location>
</feature>
<dbReference type="Pfam" id="PF22936">
    <property type="entry name" value="Pol_BBD"/>
    <property type="match status" value="1"/>
</dbReference>
<dbReference type="Proteomes" id="UP000596660">
    <property type="component" value="Unplaced"/>
</dbReference>
<feature type="region of interest" description="Disordered" evidence="2">
    <location>
        <begin position="435"/>
        <end position="488"/>
    </location>
</feature>
<dbReference type="InterPro" id="IPR036875">
    <property type="entry name" value="Znf_CCHC_sf"/>
</dbReference>